<name>A0ABU7RIA3_9BACT</name>
<sequence length="142" mass="16356">MNTFLKISLGFVLGVVCTIGVLYIIAATQNTEENRLREEIRMKALKKLNQSFGDSDIDENGQRNIQSFELTTKKGIVKLHTYMSKDSVKILMGRPQSTNINNYGYNDEVHETWKYKGSNKYIDEFTIEFINGKLKSVSQYKE</sequence>
<evidence type="ECO:0008006" key="5">
    <source>
        <dbReference type="Google" id="ProtNLM"/>
    </source>
</evidence>
<proteinExistence type="predicted"/>
<evidence type="ECO:0000313" key="4">
    <source>
        <dbReference type="Proteomes" id="UP001357452"/>
    </source>
</evidence>
<evidence type="ECO:0000256" key="2">
    <source>
        <dbReference type="SAM" id="Phobius"/>
    </source>
</evidence>
<comment type="caution">
    <text evidence="3">The sequence shown here is derived from an EMBL/GenBank/DDBJ whole genome shotgun (WGS) entry which is preliminary data.</text>
</comment>
<keyword evidence="2" id="KW-0812">Transmembrane</keyword>
<dbReference type="Proteomes" id="UP001357452">
    <property type="component" value="Unassembled WGS sequence"/>
</dbReference>
<dbReference type="InterPro" id="IPR037873">
    <property type="entry name" value="BamE-like"/>
</dbReference>
<keyword evidence="1" id="KW-0732">Signal</keyword>
<organism evidence="3 4">
    <name type="scientific">Niabella digestorum</name>
    <dbReference type="NCBI Taxonomy" id="3117701"/>
    <lineage>
        <taxon>Bacteria</taxon>
        <taxon>Pseudomonadati</taxon>
        <taxon>Bacteroidota</taxon>
        <taxon>Chitinophagia</taxon>
        <taxon>Chitinophagales</taxon>
        <taxon>Chitinophagaceae</taxon>
        <taxon>Niabella</taxon>
    </lineage>
</organism>
<keyword evidence="4" id="KW-1185">Reference proteome</keyword>
<dbReference type="EMBL" id="JAZGLY010000006">
    <property type="protein sequence ID" value="MEE6187723.1"/>
    <property type="molecule type" value="Genomic_DNA"/>
</dbReference>
<accession>A0ABU7RIA3</accession>
<gene>
    <name evidence="3" type="ORF">V2H41_10610</name>
</gene>
<evidence type="ECO:0000313" key="3">
    <source>
        <dbReference type="EMBL" id="MEE6187723.1"/>
    </source>
</evidence>
<dbReference type="RefSeq" id="WP_330975131.1">
    <property type="nucleotide sequence ID" value="NZ_JAZGLY010000006.1"/>
</dbReference>
<protein>
    <recommendedName>
        <fullName evidence="5">Lipoprotein</fullName>
    </recommendedName>
</protein>
<keyword evidence="2" id="KW-1133">Transmembrane helix</keyword>
<reference evidence="3 4" key="1">
    <citation type="submission" date="2024-01" db="EMBL/GenBank/DDBJ databases">
        <title>Niabella digestum sp. nov., isolated from waste digestion system.</title>
        <authorList>
            <person name="Zhang L."/>
        </authorList>
    </citation>
    <scope>NUCLEOTIDE SEQUENCE [LARGE SCALE GENOMIC DNA]</scope>
    <source>
        <strain evidence="3 4">A18</strain>
    </source>
</reference>
<dbReference type="Gene3D" id="3.30.1450.10">
    <property type="match status" value="1"/>
</dbReference>
<keyword evidence="2" id="KW-0472">Membrane</keyword>
<evidence type="ECO:0000256" key="1">
    <source>
        <dbReference type="ARBA" id="ARBA00022729"/>
    </source>
</evidence>
<feature type="transmembrane region" description="Helical" evidence="2">
    <location>
        <begin position="7"/>
        <end position="26"/>
    </location>
</feature>